<name>A0A2H1VTA5_SPOFR</name>
<gene>
    <name evidence="1" type="ORF">SFRICE_015649</name>
</gene>
<dbReference type="EMBL" id="ODYU01004315">
    <property type="protein sequence ID" value="SOQ44060.1"/>
    <property type="molecule type" value="Genomic_DNA"/>
</dbReference>
<accession>A0A2H1VTA5</accession>
<reference evidence="1" key="1">
    <citation type="submission" date="2016-07" db="EMBL/GenBank/DDBJ databases">
        <authorList>
            <person name="Bretaudeau A."/>
        </authorList>
    </citation>
    <scope>NUCLEOTIDE SEQUENCE</scope>
    <source>
        <strain evidence="1">Rice</strain>
        <tissue evidence="1">Whole body</tissue>
    </source>
</reference>
<sequence length="100" mass="10693">MGRRDRSDTTASQKTDVKPRLRYDNEVSAVAVMPWTCGVRRAYSLHNRGCTLADGARSGAVINTVPALERGRPSPAGRGGRAARVPFIAIICGTLGRAAR</sequence>
<organism evidence="1">
    <name type="scientific">Spodoptera frugiperda</name>
    <name type="common">Fall armyworm</name>
    <dbReference type="NCBI Taxonomy" id="7108"/>
    <lineage>
        <taxon>Eukaryota</taxon>
        <taxon>Metazoa</taxon>
        <taxon>Ecdysozoa</taxon>
        <taxon>Arthropoda</taxon>
        <taxon>Hexapoda</taxon>
        <taxon>Insecta</taxon>
        <taxon>Pterygota</taxon>
        <taxon>Neoptera</taxon>
        <taxon>Endopterygota</taxon>
        <taxon>Lepidoptera</taxon>
        <taxon>Glossata</taxon>
        <taxon>Ditrysia</taxon>
        <taxon>Noctuoidea</taxon>
        <taxon>Noctuidae</taxon>
        <taxon>Amphipyrinae</taxon>
        <taxon>Spodoptera</taxon>
    </lineage>
</organism>
<protein>
    <submittedName>
        <fullName evidence="1">SFRICE_015649</fullName>
    </submittedName>
</protein>
<dbReference type="AlphaFoldDB" id="A0A2H1VTA5"/>
<evidence type="ECO:0000313" key="1">
    <source>
        <dbReference type="EMBL" id="SOQ44060.1"/>
    </source>
</evidence>
<proteinExistence type="predicted"/>